<dbReference type="Pfam" id="PF00899">
    <property type="entry name" value="ThiF"/>
    <property type="match status" value="1"/>
</dbReference>
<dbReference type="Gene3D" id="3.40.50.720">
    <property type="entry name" value="NAD(P)-binding Rossmann-like Domain"/>
    <property type="match status" value="1"/>
</dbReference>
<name>A0A941EMN6_9ACTN</name>
<keyword evidence="3" id="KW-1185">Reference proteome</keyword>
<gene>
    <name evidence="2" type="ORF">KDL01_07950</name>
</gene>
<organism evidence="2 3">
    <name type="scientific">Actinospica durhamensis</name>
    <dbReference type="NCBI Taxonomy" id="1508375"/>
    <lineage>
        <taxon>Bacteria</taxon>
        <taxon>Bacillati</taxon>
        <taxon>Actinomycetota</taxon>
        <taxon>Actinomycetes</taxon>
        <taxon>Catenulisporales</taxon>
        <taxon>Actinospicaceae</taxon>
        <taxon>Actinospica</taxon>
    </lineage>
</organism>
<dbReference type="InterPro" id="IPR022291">
    <property type="entry name" value="Bacteriocin_synth_cyclodeHase"/>
</dbReference>
<sequence length="358" mass="37512">MRPVLKPGVTRVWLDPGRLRLGLGSGRERVYRLEPPLRRLLEACDGTRDLEALLGYGERLGLARDRALALIDRFALDGVLDDAALSTPELARMGVAERGRLGPLVAALGLRHPLPGGGARALERRVQRQVAVHGLGLVGAQVARQLAAAGIGVVRPVDPAPVEPADTAPGALAPAEVGQRRQDAVGRAILAFTPSVRTAPSHHHRPPDLAVIAPAEQDPAELIEELAGQSIPYLLIRMGEDEAMVGPLVLPGRTPCARCAEEQLAESEPDAARAFAQPPGPPPNGHVPPRDAALALLAAAYGVLHALAFLDGPDPGVLGSVLRFSAGDPTARRIPVAAHRNCRCGASPGVLVGIDLLE</sequence>
<dbReference type="NCBIfam" id="TIGR03882">
    <property type="entry name" value="cyclo_dehyd_2"/>
    <property type="match status" value="1"/>
</dbReference>
<dbReference type="RefSeq" id="WP_212527716.1">
    <property type="nucleotide sequence ID" value="NZ_JAGSOG010000024.1"/>
</dbReference>
<dbReference type="SUPFAM" id="SSF69572">
    <property type="entry name" value="Activating enzymes of the ubiquitin-like proteins"/>
    <property type="match status" value="1"/>
</dbReference>
<evidence type="ECO:0000313" key="3">
    <source>
        <dbReference type="Proteomes" id="UP000675781"/>
    </source>
</evidence>
<proteinExistence type="predicted"/>
<dbReference type="AlphaFoldDB" id="A0A941EMN6"/>
<dbReference type="InterPro" id="IPR035985">
    <property type="entry name" value="Ubiquitin-activating_enz"/>
</dbReference>
<comment type="caution">
    <text evidence="2">The sequence shown here is derived from an EMBL/GenBank/DDBJ whole genome shotgun (WGS) entry which is preliminary data.</text>
</comment>
<accession>A0A941EMN6</accession>
<protein>
    <submittedName>
        <fullName evidence="2">TOMM leader peptide-binding protein</fullName>
    </submittedName>
</protein>
<dbReference type="GO" id="GO:0008641">
    <property type="term" value="F:ubiquitin-like modifier activating enzyme activity"/>
    <property type="evidence" value="ECO:0007669"/>
    <property type="project" value="InterPro"/>
</dbReference>
<evidence type="ECO:0000259" key="1">
    <source>
        <dbReference type="Pfam" id="PF00899"/>
    </source>
</evidence>
<dbReference type="EMBL" id="JAGSOG010000024">
    <property type="protein sequence ID" value="MBR7833193.1"/>
    <property type="molecule type" value="Genomic_DNA"/>
</dbReference>
<reference evidence="2" key="1">
    <citation type="submission" date="2021-04" db="EMBL/GenBank/DDBJ databases">
        <title>Genome based classification of Actinospica acidithermotolerans sp. nov., an actinobacterium isolated from an Indonesian hot spring.</title>
        <authorList>
            <person name="Kusuma A.B."/>
            <person name="Putra K.E."/>
            <person name="Nafisah S."/>
            <person name="Loh J."/>
            <person name="Nouioui I."/>
            <person name="Goodfellow M."/>
        </authorList>
    </citation>
    <scope>NUCLEOTIDE SEQUENCE</scope>
    <source>
        <strain evidence="2">CSCA 57</strain>
    </source>
</reference>
<evidence type="ECO:0000313" key="2">
    <source>
        <dbReference type="EMBL" id="MBR7833193.1"/>
    </source>
</evidence>
<dbReference type="Proteomes" id="UP000675781">
    <property type="component" value="Unassembled WGS sequence"/>
</dbReference>
<feature type="domain" description="THIF-type NAD/FAD binding fold" evidence="1">
    <location>
        <begin position="122"/>
        <end position="200"/>
    </location>
</feature>
<dbReference type="InterPro" id="IPR000594">
    <property type="entry name" value="ThiF_NAD_FAD-bd"/>
</dbReference>